<dbReference type="AlphaFoldDB" id="A0A0N4TNK1"/>
<sequence length="227" mass="26312">LNLIDLFSRSTSLVLYRGTCSGGTKILSTHFRHVFVCNRRCEVMCAIQTLKKRALFIFRLIIAILGRLCCCIKRRKNIGELPYTVAHQNPQIYWGSDTNKEKWEDWSDTPFVTSVEEKIIEYRRKKAESEIVVEETAETDFFNDMQPKVVQTPRAYISNYDNTPAQSSNLFAMKTDQHQLLSSNLGELGNLEDTNTHDEAEEWDTQIDIESVDNALREVREFNLSKY</sequence>
<name>A0A0N4TNK1_BRUPA</name>
<proteinExistence type="predicted"/>
<protein>
    <submittedName>
        <fullName evidence="1">Receptor-binding cancer antigen expressed on SiSo cells</fullName>
    </submittedName>
</protein>
<dbReference type="PANTHER" id="PTHR15208">
    <property type="entry name" value="RECEPTOR-BINDING CANCER ANTIGEN EXPRESSED ON SISO CELLS CANCER ASSOCIATED SURFACE ANTIGEN RCAS1 ESTROGEN RECEPTOR-BINDING FRAGMENT- ASSOCIATED GENE 9 PROTEIN"/>
    <property type="match status" value="1"/>
</dbReference>
<evidence type="ECO:0000313" key="1">
    <source>
        <dbReference type="WBParaSite" id="BPAG_0001007601-mRNA-1"/>
    </source>
</evidence>
<accession>A0A0N4TNK1</accession>
<reference evidence="1" key="1">
    <citation type="submission" date="2017-02" db="UniProtKB">
        <authorList>
            <consortium name="WormBaseParasite"/>
        </authorList>
    </citation>
    <scope>IDENTIFICATION</scope>
</reference>
<dbReference type="GO" id="GO:0030141">
    <property type="term" value="C:secretory granule"/>
    <property type="evidence" value="ECO:0007669"/>
    <property type="project" value="TreeGrafter"/>
</dbReference>
<dbReference type="WBParaSite" id="BPAG_0001007601-mRNA-1">
    <property type="protein sequence ID" value="BPAG_0001007601-mRNA-1"/>
    <property type="gene ID" value="BPAG_0001007601"/>
</dbReference>
<dbReference type="PANTHER" id="PTHR15208:SF2">
    <property type="entry name" value="RECEPTOR-BINDING CANCER ANTIGEN EXPRESSED ON SISO CELLS"/>
    <property type="match status" value="1"/>
</dbReference>
<dbReference type="InterPro" id="IPR017025">
    <property type="entry name" value="Cancer-assoc_antigen_RCAS1"/>
</dbReference>
<dbReference type="STRING" id="6280.A0A0N4TNK1"/>
<organism evidence="1">
    <name type="scientific">Brugia pahangi</name>
    <name type="common">Filarial nematode worm</name>
    <dbReference type="NCBI Taxonomy" id="6280"/>
    <lineage>
        <taxon>Eukaryota</taxon>
        <taxon>Metazoa</taxon>
        <taxon>Ecdysozoa</taxon>
        <taxon>Nematoda</taxon>
        <taxon>Chromadorea</taxon>
        <taxon>Rhabditida</taxon>
        <taxon>Spirurina</taxon>
        <taxon>Spiruromorpha</taxon>
        <taxon>Filarioidea</taxon>
        <taxon>Onchocercidae</taxon>
        <taxon>Brugia</taxon>
    </lineage>
</organism>